<sequence>MAIIAHSAEERDVALDILGEWGMCWMQEIESSENIDKYKSLIDSLSITNLQKFYPNSSVNATLCALHEQWDTRLKAYLEKGKILTIQPL</sequence>
<name>A0ABW8D5S2_9GAMM</name>
<evidence type="ECO:0000313" key="2">
    <source>
        <dbReference type="Proteomes" id="UP001615550"/>
    </source>
</evidence>
<gene>
    <name evidence="1" type="ORF">ACD661_05720</name>
</gene>
<organism evidence="1 2">
    <name type="scientific">Legionella lytica</name>
    <dbReference type="NCBI Taxonomy" id="96232"/>
    <lineage>
        <taxon>Bacteria</taxon>
        <taxon>Pseudomonadati</taxon>
        <taxon>Pseudomonadota</taxon>
        <taxon>Gammaproteobacteria</taxon>
        <taxon>Legionellales</taxon>
        <taxon>Legionellaceae</taxon>
        <taxon>Legionella</taxon>
    </lineage>
</organism>
<keyword evidence="2" id="KW-1185">Reference proteome</keyword>
<evidence type="ECO:0000313" key="1">
    <source>
        <dbReference type="EMBL" id="MFJ1268047.1"/>
    </source>
</evidence>
<accession>A0ABW8D5S2</accession>
<proteinExistence type="predicted"/>
<comment type="caution">
    <text evidence="1">The sequence shown here is derived from an EMBL/GenBank/DDBJ whole genome shotgun (WGS) entry which is preliminary data.</text>
</comment>
<dbReference type="RefSeq" id="WP_400186870.1">
    <property type="nucleotide sequence ID" value="NZ_JBGORX010000001.1"/>
</dbReference>
<protein>
    <submittedName>
        <fullName evidence="1">Uncharacterized protein</fullName>
    </submittedName>
</protein>
<reference evidence="1 2" key="1">
    <citation type="submission" date="2024-08" db="EMBL/GenBank/DDBJ databases">
        <title>Draft Genome Sequence of Legionella lytica strain DSB2004, Isolated From a Fire Sprinkler System.</title>
        <authorList>
            <person name="Everhart A.D."/>
            <person name="Kidane D.T."/>
            <person name="Farone A.L."/>
            <person name="Farone M.B."/>
        </authorList>
    </citation>
    <scope>NUCLEOTIDE SEQUENCE [LARGE SCALE GENOMIC DNA]</scope>
    <source>
        <strain evidence="1 2">DSB2004</strain>
    </source>
</reference>
<dbReference type="EMBL" id="JBGORX010000001">
    <property type="protein sequence ID" value="MFJ1268047.1"/>
    <property type="molecule type" value="Genomic_DNA"/>
</dbReference>
<dbReference type="Proteomes" id="UP001615550">
    <property type="component" value="Unassembled WGS sequence"/>
</dbReference>